<dbReference type="Pfam" id="PF06166">
    <property type="entry name" value="DUF979"/>
    <property type="match status" value="1"/>
</dbReference>
<evidence type="ECO:0000313" key="2">
    <source>
        <dbReference type="EMBL" id="KEQ25495.1"/>
    </source>
</evidence>
<sequence>MLVNLEYVYYVAAVFLAIIAGLSLKDTSNPKRLLTAAFWALFAVSFAFGKLIPPMYMGIIVIVMAVIAGFGGVRSGKHKQVSDEERAASAAKYKNKLFLPILMIPLLTLIGATLLKDVTIGGLRLLDKSNVTLASLGVACVLAFIAGIMLTKQKSIVPVKESRRLLDSIGWAAVLPQTLASLGALFSAAGVGKVVAELVGSSIPVDNRLLVVAAYSIGMAVFTMIMGNAFAAFPVMTAGIGLPLLVGMHGANPAIMCAIGMLSGYCGTLMTPMGANFNIVPAALLDLPKYSVIKAQVPTALILLATNIVLMYVLAF</sequence>
<comment type="caution">
    <text evidence="2">The sequence shown here is derived from an EMBL/GenBank/DDBJ whole genome shotgun (WGS) entry which is preliminary data.</text>
</comment>
<dbReference type="OrthoDB" id="1689651at2"/>
<feature type="transmembrane region" description="Helical" evidence="1">
    <location>
        <begin position="295"/>
        <end position="315"/>
    </location>
</feature>
<proteinExistence type="predicted"/>
<dbReference type="AlphaFoldDB" id="A0A081P472"/>
<evidence type="ECO:0000256" key="1">
    <source>
        <dbReference type="SAM" id="Phobius"/>
    </source>
</evidence>
<dbReference type="RefSeq" id="WP_036681663.1">
    <property type="nucleotide sequence ID" value="NZ_JNVM01000010.1"/>
</dbReference>
<dbReference type="InterPro" id="IPR009323">
    <property type="entry name" value="DUF979"/>
</dbReference>
<keyword evidence="1" id="KW-0812">Transmembrane</keyword>
<dbReference type="eggNOG" id="COG3817">
    <property type="taxonomic scope" value="Bacteria"/>
</dbReference>
<gene>
    <name evidence="2" type="ORF">ET33_01870</name>
</gene>
<organism evidence="2 3">
    <name type="scientific">Paenibacillus tyrfis</name>
    <dbReference type="NCBI Taxonomy" id="1501230"/>
    <lineage>
        <taxon>Bacteria</taxon>
        <taxon>Bacillati</taxon>
        <taxon>Bacillota</taxon>
        <taxon>Bacilli</taxon>
        <taxon>Bacillales</taxon>
        <taxon>Paenibacillaceae</taxon>
        <taxon>Paenibacillus</taxon>
    </lineage>
</organism>
<feature type="transmembrane region" description="Helical" evidence="1">
    <location>
        <begin position="131"/>
        <end position="150"/>
    </location>
</feature>
<reference evidence="2 3" key="1">
    <citation type="submission" date="2014-06" db="EMBL/GenBank/DDBJ databases">
        <title>Draft genome sequence of Paenibacillus sp. MSt1.</title>
        <authorList>
            <person name="Aw Y.K."/>
            <person name="Ong K.S."/>
            <person name="Gan H.M."/>
            <person name="Lee S.M."/>
        </authorList>
    </citation>
    <scope>NUCLEOTIDE SEQUENCE [LARGE SCALE GENOMIC DNA]</scope>
    <source>
        <strain evidence="2 3">MSt1</strain>
    </source>
</reference>
<name>A0A081P472_9BACL</name>
<dbReference type="EMBL" id="JNVM01000010">
    <property type="protein sequence ID" value="KEQ25495.1"/>
    <property type="molecule type" value="Genomic_DNA"/>
</dbReference>
<feature type="transmembrane region" description="Helical" evidence="1">
    <location>
        <begin position="212"/>
        <end position="242"/>
    </location>
</feature>
<feature type="transmembrane region" description="Helical" evidence="1">
    <location>
        <begin position="7"/>
        <end position="24"/>
    </location>
</feature>
<dbReference type="Proteomes" id="UP000028123">
    <property type="component" value="Unassembled WGS sequence"/>
</dbReference>
<accession>A0A081P472</accession>
<evidence type="ECO:0000313" key="3">
    <source>
        <dbReference type="Proteomes" id="UP000028123"/>
    </source>
</evidence>
<keyword evidence="1" id="KW-0472">Membrane</keyword>
<feature type="transmembrane region" description="Helical" evidence="1">
    <location>
        <begin position="171"/>
        <end position="192"/>
    </location>
</feature>
<keyword evidence="3" id="KW-1185">Reference proteome</keyword>
<keyword evidence="1" id="KW-1133">Transmembrane helix</keyword>
<protein>
    <submittedName>
        <fullName evidence="2">Permease</fullName>
    </submittedName>
</protein>
<feature type="transmembrane region" description="Helical" evidence="1">
    <location>
        <begin position="55"/>
        <end position="76"/>
    </location>
</feature>
<feature type="transmembrane region" description="Helical" evidence="1">
    <location>
        <begin position="97"/>
        <end position="115"/>
    </location>
</feature>